<evidence type="ECO:0000259" key="3">
    <source>
        <dbReference type="PROSITE" id="PS51741"/>
    </source>
</evidence>
<dbReference type="InterPro" id="IPR031160">
    <property type="entry name" value="F_BAR_dom"/>
</dbReference>
<keyword evidence="1 2" id="KW-0175">Coiled coil</keyword>
<dbReference type="PANTHER" id="PTHR23065">
    <property type="entry name" value="PROLINE-SERINE-THREONINE PHOSPHATASE INTERACTING PROTEIN 1"/>
    <property type="match status" value="1"/>
</dbReference>
<name>A0A9Q0EGN6_9TELE</name>
<feature type="domain" description="F-BAR" evidence="3">
    <location>
        <begin position="1"/>
        <end position="153"/>
    </location>
</feature>
<dbReference type="OrthoDB" id="10255964at2759"/>
<dbReference type="GO" id="GO:0005884">
    <property type="term" value="C:actin filament"/>
    <property type="evidence" value="ECO:0007669"/>
    <property type="project" value="TreeGrafter"/>
</dbReference>
<dbReference type="GO" id="GO:0005886">
    <property type="term" value="C:plasma membrane"/>
    <property type="evidence" value="ECO:0007669"/>
    <property type="project" value="TreeGrafter"/>
</dbReference>
<organism evidence="4 5">
    <name type="scientific">Muraenolepis orangiensis</name>
    <name type="common">Patagonian moray cod</name>
    <dbReference type="NCBI Taxonomy" id="630683"/>
    <lineage>
        <taxon>Eukaryota</taxon>
        <taxon>Metazoa</taxon>
        <taxon>Chordata</taxon>
        <taxon>Craniata</taxon>
        <taxon>Vertebrata</taxon>
        <taxon>Euteleostomi</taxon>
        <taxon>Actinopterygii</taxon>
        <taxon>Neopterygii</taxon>
        <taxon>Teleostei</taxon>
        <taxon>Neoteleostei</taxon>
        <taxon>Acanthomorphata</taxon>
        <taxon>Zeiogadaria</taxon>
        <taxon>Gadariae</taxon>
        <taxon>Gadiformes</taxon>
        <taxon>Muraenolepidoidei</taxon>
        <taxon>Muraenolepididae</taxon>
        <taxon>Muraenolepis</taxon>
    </lineage>
</organism>
<gene>
    <name evidence="4" type="ORF">NHX12_027961</name>
</gene>
<reference evidence="4" key="1">
    <citation type="submission" date="2022-07" db="EMBL/GenBank/DDBJ databases">
        <title>Chromosome-level genome of Muraenolepis orangiensis.</title>
        <authorList>
            <person name="Kim J."/>
        </authorList>
    </citation>
    <scope>NUCLEOTIDE SEQUENCE</scope>
    <source>
        <strain evidence="4">KU_S4_2022</strain>
        <tissue evidence="4">Muscle</tissue>
    </source>
</reference>
<protein>
    <recommendedName>
        <fullName evidence="3">F-BAR domain-containing protein</fullName>
    </recommendedName>
</protein>
<dbReference type="GO" id="GO:0051015">
    <property type="term" value="F:actin filament binding"/>
    <property type="evidence" value="ECO:0007669"/>
    <property type="project" value="TreeGrafter"/>
</dbReference>
<evidence type="ECO:0000313" key="5">
    <source>
        <dbReference type="Proteomes" id="UP001148018"/>
    </source>
</evidence>
<dbReference type="SUPFAM" id="SSF103657">
    <property type="entry name" value="BAR/IMD domain-like"/>
    <property type="match status" value="1"/>
</dbReference>
<evidence type="ECO:0000256" key="1">
    <source>
        <dbReference type="PROSITE-ProRule" id="PRU01077"/>
    </source>
</evidence>
<feature type="coiled-coil region" evidence="2">
    <location>
        <begin position="17"/>
        <end position="79"/>
    </location>
</feature>
<dbReference type="GO" id="GO:0005737">
    <property type="term" value="C:cytoplasm"/>
    <property type="evidence" value="ECO:0007669"/>
    <property type="project" value="TreeGrafter"/>
</dbReference>
<evidence type="ECO:0000256" key="2">
    <source>
        <dbReference type="SAM" id="Coils"/>
    </source>
</evidence>
<evidence type="ECO:0000313" key="4">
    <source>
        <dbReference type="EMBL" id="KAJ3605918.1"/>
    </source>
</evidence>
<dbReference type="InterPro" id="IPR027267">
    <property type="entry name" value="AH/BAR_dom_sf"/>
</dbReference>
<dbReference type="Gene3D" id="1.20.1270.60">
    <property type="entry name" value="Arfaptin homology (AH) domain/BAR domain"/>
    <property type="match status" value="1"/>
</dbReference>
<keyword evidence="5" id="KW-1185">Reference proteome</keyword>
<sequence>MFKLQIEHVGQTHLQLAQTMRDEAKKLEDQRERQKDSRRKLHYQMDTLHKQKVTQFKRTLELQSKAQQAKQNADEADRVYLQNVTTLAKVRDDWLKEHINTCEVFETQTKERINTLRNTVWTHVNQLSRQCVNSDELYEEVRKSLEQSDIKEDIEYFINLRRTGANPPAPVLYENFYNDVIYSTLEEPGYSVVHF</sequence>
<dbReference type="AlphaFoldDB" id="A0A9Q0EGN6"/>
<accession>A0A9Q0EGN6</accession>
<dbReference type="EMBL" id="JANIIK010000043">
    <property type="protein sequence ID" value="KAJ3605918.1"/>
    <property type="molecule type" value="Genomic_DNA"/>
</dbReference>
<dbReference type="PANTHER" id="PTHR23065:SF9">
    <property type="entry name" value="PROLINE-SERINE-THREONINE PHOSPHATASE-INTERACTING PROTEIN 2"/>
    <property type="match status" value="1"/>
</dbReference>
<dbReference type="GO" id="GO:0030041">
    <property type="term" value="P:actin filament polymerization"/>
    <property type="evidence" value="ECO:0007669"/>
    <property type="project" value="TreeGrafter"/>
</dbReference>
<dbReference type="Proteomes" id="UP001148018">
    <property type="component" value="Unassembled WGS sequence"/>
</dbReference>
<comment type="caution">
    <text evidence="4">The sequence shown here is derived from an EMBL/GenBank/DDBJ whole genome shotgun (WGS) entry which is preliminary data.</text>
</comment>
<proteinExistence type="predicted"/>
<dbReference type="PROSITE" id="PS51741">
    <property type="entry name" value="F_BAR"/>
    <property type="match status" value="1"/>
</dbReference>